<dbReference type="AlphaFoldDB" id="A0A511NLU9"/>
<keyword evidence="1" id="KW-0732">Signal</keyword>
<accession>A0A511NLU9</accession>
<evidence type="ECO:0000256" key="1">
    <source>
        <dbReference type="SAM" id="SignalP"/>
    </source>
</evidence>
<dbReference type="EMBL" id="BJXC01000069">
    <property type="protein sequence ID" value="GEM53775.1"/>
    <property type="molecule type" value="Genomic_DNA"/>
</dbReference>
<sequence length="257" mass="27568">MITKQFKIMEKHLVILMSLFSSVPLFSQVGINTETPQKTLHVNGDLQLTKELNVGGNASTEGNPGVNGQVLVSKGANSSPEWKTLSIPTLPDLATGTVISIDGELMIAQEITLQMTADYTYGGATSGPGVPIGNLNNEIIDNENTYLGTTTGNSFKVSNDGVYQVNMNMQVATTNNTVPVIGVWDDTVGNWVARVSDQFVAPDGRLQTFTLITAIPMLASHTYSFRFINTTSITIKHLSSGFTGSGPVSQVTLKRLK</sequence>
<comment type="caution">
    <text evidence="2">The sequence shown here is derived from an EMBL/GenBank/DDBJ whole genome shotgun (WGS) entry which is preliminary data.</text>
</comment>
<name>A0A511NLU9_9FLAO</name>
<feature type="signal peptide" evidence="1">
    <location>
        <begin position="1"/>
        <end position="27"/>
    </location>
</feature>
<evidence type="ECO:0000313" key="3">
    <source>
        <dbReference type="Proteomes" id="UP000321245"/>
    </source>
</evidence>
<evidence type="ECO:0000313" key="2">
    <source>
        <dbReference type="EMBL" id="GEM53775.1"/>
    </source>
</evidence>
<keyword evidence="3" id="KW-1185">Reference proteome</keyword>
<feature type="chain" id="PRO_5021873203" evidence="1">
    <location>
        <begin position="28"/>
        <end position="257"/>
    </location>
</feature>
<protein>
    <submittedName>
        <fullName evidence="2">Uncharacterized protein</fullName>
    </submittedName>
</protein>
<proteinExistence type="predicted"/>
<reference evidence="2 3" key="1">
    <citation type="submission" date="2019-07" db="EMBL/GenBank/DDBJ databases">
        <title>Whole genome shotgun sequence of Empedobacter brevis NBRC 14943.</title>
        <authorList>
            <person name="Hosoyama A."/>
            <person name="Uohara A."/>
            <person name="Ohji S."/>
            <person name="Ichikawa N."/>
        </authorList>
    </citation>
    <scope>NUCLEOTIDE SEQUENCE [LARGE SCALE GENOMIC DNA]</scope>
    <source>
        <strain evidence="2 3">NBRC 14943</strain>
    </source>
</reference>
<gene>
    <name evidence="2" type="ORF">EB1_35650</name>
</gene>
<dbReference type="Proteomes" id="UP000321245">
    <property type="component" value="Unassembled WGS sequence"/>
</dbReference>
<organism evidence="2 3">
    <name type="scientific">Empedobacter brevis NBRC 14943 = ATCC 43319</name>
    <dbReference type="NCBI Taxonomy" id="1218108"/>
    <lineage>
        <taxon>Bacteria</taxon>
        <taxon>Pseudomonadati</taxon>
        <taxon>Bacteroidota</taxon>
        <taxon>Flavobacteriia</taxon>
        <taxon>Flavobacteriales</taxon>
        <taxon>Weeksellaceae</taxon>
        <taxon>Empedobacter</taxon>
    </lineage>
</organism>